<name>A0A2Z7DHP8_9LAMI</name>
<evidence type="ECO:0000313" key="2">
    <source>
        <dbReference type="EMBL" id="KZV57203.1"/>
    </source>
</evidence>
<evidence type="ECO:0000313" key="3">
    <source>
        <dbReference type="Proteomes" id="UP000250235"/>
    </source>
</evidence>
<organism evidence="2 3">
    <name type="scientific">Dorcoceras hygrometricum</name>
    <dbReference type="NCBI Taxonomy" id="472368"/>
    <lineage>
        <taxon>Eukaryota</taxon>
        <taxon>Viridiplantae</taxon>
        <taxon>Streptophyta</taxon>
        <taxon>Embryophyta</taxon>
        <taxon>Tracheophyta</taxon>
        <taxon>Spermatophyta</taxon>
        <taxon>Magnoliopsida</taxon>
        <taxon>eudicotyledons</taxon>
        <taxon>Gunneridae</taxon>
        <taxon>Pentapetalae</taxon>
        <taxon>asterids</taxon>
        <taxon>lamiids</taxon>
        <taxon>Lamiales</taxon>
        <taxon>Gesneriaceae</taxon>
        <taxon>Didymocarpoideae</taxon>
        <taxon>Trichosporeae</taxon>
        <taxon>Loxocarpinae</taxon>
        <taxon>Dorcoceras</taxon>
    </lineage>
</organism>
<proteinExistence type="predicted"/>
<feature type="compositionally biased region" description="Low complexity" evidence="1">
    <location>
        <begin position="109"/>
        <end position="123"/>
    </location>
</feature>
<evidence type="ECO:0000256" key="1">
    <source>
        <dbReference type="SAM" id="MobiDB-lite"/>
    </source>
</evidence>
<feature type="compositionally biased region" description="Basic residues" evidence="1">
    <location>
        <begin position="132"/>
        <end position="142"/>
    </location>
</feature>
<feature type="region of interest" description="Disordered" evidence="1">
    <location>
        <begin position="106"/>
        <end position="160"/>
    </location>
</feature>
<dbReference type="Proteomes" id="UP000250235">
    <property type="component" value="Unassembled WGS sequence"/>
</dbReference>
<accession>A0A2Z7DHP8</accession>
<protein>
    <submittedName>
        <fullName evidence="2">Uncharacterized protein</fullName>
    </submittedName>
</protein>
<keyword evidence="3" id="KW-1185">Reference proteome</keyword>
<sequence length="274" mass="30015">MGSELLRAEAGFEDLNSSADRHLAYFRTRHFLSPSPIPSKPLLFIEHYFSDLLSISAVVWSKTCRLGEEVELVGKWWLIRGLRAVNRAVDFMESLAVGQPRVQQPSGQSVELVSSRTSSSQPSVAPQSWSRQRFRPRGRQFKRSSSSSSSSGGSSGARPTVSFCGQCGGLRDLTRSSSKQPYRPFPSQRLGFQSLDTSSVRELLLSEHSGLPSTPVDATSKARKDVLPEGGRTVQLLQPCFVVGVRFLPGCEGERQYRTLISLLGSVSTHAPSG</sequence>
<dbReference type="EMBL" id="KQ987400">
    <property type="protein sequence ID" value="KZV57203.1"/>
    <property type="molecule type" value="Genomic_DNA"/>
</dbReference>
<dbReference type="AlphaFoldDB" id="A0A2Z7DHP8"/>
<reference evidence="2 3" key="1">
    <citation type="journal article" date="2015" name="Proc. Natl. Acad. Sci. U.S.A.">
        <title>The resurrection genome of Boea hygrometrica: A blueprint for survival of dehydration.</title>
        <authorList>
            <person name="Xiao L."/>
            <person name="Yang G."/>
            <person name="Zhang L."/>
            <person name="Yang X."/>
            <person name="Zhao S."/>
            <person name="Ji Z."/>
            <person name="Zhou Q."/>
            <person name="Hu M."/>
            <person name="Wang Y."/>
            <person name="Chen M."/>
            <person name="Xu Y."/>
            <person name="Jin H."/>
            <person name="Xiao X."/>
            <person name="Hu G."/>
            <person name="Bao F."/>
            <person name="Hu Y."/>
            <person name="Wan P."/>
            <person name="Li L."/>
            <person name="Deng X."/>
            <person name="Kuang T."/>
            <person name="Xiang C."/>
            <person name="Zhu J.K."/>
            <person name="Oliver M.J."/>
            <person name="He Y."/>
        </authorList>
    </citation>
    <scope>NUCLEOTIDE SEQUENCE [LARGE SCALE GENOMIC DNA]</scope>
    <source>
        <strain evidence="3">cv. XS01</strain>
    </source>
</reference>
<gene>
    <name evidence="2" type="ORF">F511_40560</name>
</gene>